<dbReference type="AlphaFoldDB" id="A0A6P5RUN7"/>
<dbReference type="KEGG" id="pavi:110750777"/>
<evidence type="ECO:0000313" key="2">
    <source>
        <dbReference type="RefSeq" id="XP_021806829.1"/>
    </source>
</evidence>
<accession>A0A6P5RUN7</accession>
<organism evidence="1 2">
    <name type="scientific">Prunus avium</name>
    <name type="common">Cherry</name>
    <name type="synonym">Cerasus avium</name>
    <dbReference type="NCBI Taxonomy" id="42229"/>
    <lineage>
        <taxon>Eukaryota</taxon>
        <taxon>Viridiplantae</taxon>
        <taxon>Streptophyta</taxon>
        <taxon>Embryophyta</taxon>
        <taxon>Tracheophyta</taxon>
        <taxon>Spermatophyta</taxon>
        <taxon>Magnoliopsida</taxon>
        <taxon>eudicotyledons</taxon>
        <taxon>Gunneridae</taxon>
        <taxon>Pentapetalae</taxon>
        <taxon>rosids</taxon>
        <taxon>fabids</taxon>
        <taxon>Rosales</taxon>
        <taxon>Rosaceae</taxon>
        <taxon>Amygdaloideae</taxon>
        <taxon>Amygdaleae</taxon>
        <taxon>Prunus</taxon>
    </lineage>
</organism>
<keyword evidence="1" id="KW-1185">Reference proteome</keyword>
<sequence length="208" mass="23770">MSTRNYTSNLRRKHLKEEEEELMDAKHLMDEEEELMDAKHLVDVEDLEAEDEQELNAFYGGSNSVSLGQLVIRDQLHAPPSPHGMSTPKILYLCFGEYMAGNKTLYSIQALCLHSFPPVQTLKAKELAYIRGEGLPLRMGCGLFGSNIVFLGGVESRFDCYSGDFTTYPRKDIYTFDTKHPYTCEVFNNSSLRQGKSRPFLVQYYDKL</sequence>
<reference evidence="2" key="1">
    <citation type="submission" date="2025-08" db="UniProtKB">
        <authorList>
            <consortium name="RefSeq"/>
        </authorList>
    </citation>
    <scope>IDENTIFICATION</scope>
</reference>
<gene>
    <name evidence="2" type="primary">LOC110750777</name>
</gene>
<dbReference type="GeneID" id="110750777"/>
<protein>
    <submittedName>
        <fullName evidence="2">Uncharacterized protein LOC110750777</fullName>
    </submittedName>
</protein>
<proteinExistence type="predicted"/>
<dbReference type="Proteomes" id="UP000515124">
    <property type="component" value="Unplaced"/>
</dbReference>
<dbReference type="RefSeq" id="XP_021806829.1">
    <property type="nucleotide sequence ID" value="XM_021951137.1"/>
</dbReference>
<name>A0A6P5RUN7_PRUAV</name>
<evidence type="ECO:0000313" key="1">
    <source>
        <dbReference type="Proteomes" id="UP000515124"/>
    </source>
</evidence>